<keyword evidence="3" id="KW-1185">Reference proteome</keyword>
<evidence type="ECO:0000256" key="1">
    <source>
        <dbReference type="SAM" id="MobiDB-lite"/>
    </source>
</evidence>
<feature type="compositionally biased region" description="Polar residues" evidence="1">
    <location>
        <begin position="92"/>
        <end position="108"/>
    </location>
</feature>
<gene>
    <name evidence="2" type="ORF">KSP40_PGU009930</name>
</gene>
<organism evidence="2 3">
    <name type="scientific">Platanthera guangdongensis</name>
    <dbReference type="NCBI Taxonomy" id="2320717"/>
    <lineage>
        <taxon>Eukaryota</taxon>
        <taxon>Viridiplantae</taxon>
        <taxon>Streptophyta</taxon>
        <taxon>Embryophyta</taxon>
        <taxon>Tracheophyta</taxon>
        <taxon>Spermatophyta</taxon>
        <taxon>Magnoliopsida</taxon>
        <taxon>Liliopsida</taxon>
        <taxon>Asparagales</taxon>
        <taxon>Orchidaceae</taxon>
        <taxon>Orchidoideae</taxon>
        <taxon>Orchideae</taxon>
        <taxon>Orchidinae</taxon>
        <taxon>Platanthera</taxon>
    </lineage>
</organism>
<protein>
    <submittedName>
        <fullName evidence="2">Uncharacterized protein</fullName>
    </submittedName>
</protein>
<comment type="caution">
    <text evidence="2">The sequence shown here is derived from an EMBL/GenBank/DDBJ whole genome shotgun (WGS) entry which is preliminary data.</text>
</comment>
<feature type="region of interest" description="Disordered" evidence="1">
    <location>
        <begin position="84"/>
        <end position="108"/>
    </location>
</feature>
<dbReference type="Proteomes" id="UP001412067">
    <property type="component" value="Unassembled WGS sequence"/>
</dbReference>
<sequence>MAASSPAHSTKVGESLIENVAVNGNLKSITFDTPKQNLRGLNKPKCSKCGNVARSRCPFQSCKSCCAKAQNPCPIHVLKQNGTLPDKPLPSTIPSLEPQSTDAPSSGASWRLTSLRQLSTTVANSLRVRKALTRKDAANINNWRFSKLREHINGDTEAESEAFERYLQNASLLEEAFSTTGESMKLKLKYNPKRADAIKKRTRRIVNENLRTLQEREVSASVNVDELDAYRDLKRPMKLDENLTEKTFETDALIDKLNKARNKDDLAACLEMKSHLLWHSGSAGNADQPVSEDAFDRASDLSFALPKLCTVVRIDQEVISEIDGQISSAIQLFEL</sequence>
<evidence type="ECO:0000313" key="3">
    <source>
        <dbReference type="Proteomes" id="UP001412067"/>
    </source>
</evidence>
<dbReference type="PANTHER" id="PTHR35696">
    <property type="entry name" value="ELECTRON CARRIER/IRON ION-BINDING PROTEIN"/>
    <property type="match status" value="1"/>
</dbReference>
<reference evidence="2 3" key="1">
    <citation type="journal article" date="2022" name="Nat. Plants">
        <title>Genomes of leafy and leafless Platanthera orchids illuminate the evolution of mycoheterotrophy.</title>
        <authorList>
            <person name="Li M.H."/>
            <person name="Liu K.W."/>
            <person name="Li Z."/>
            <person name="Lu H.C."/>
            <person name="Ye Q.L."/>
            <person name="Zhang D."/>
            <person name="Wang J.Y."/>
            <person name="Li Y.F."/>
            <person name="Zhong Z.M."/>
            <person name="Liu X."/>
            <person name="Yu X."/>
            <person name="Liu D.K."/>
            <person name="Tu X.D."/>
            <person name="Liu B."/>
            <person name="Hao Y."/>
            <person name="Liao X.Y."/>
            <person name="Jiang Y.T."/>
            <person name="Sun W.H."/>
            <person name="Chen J."/>
            <person name="Chen Y.Q."/>
            <person name="Ai Y."/>
            <person name="Zhai J.W."/>
            <person name="Wu S.S."/>
            <person name="Zhou Z."/>
            <person name="Hsiao Y.Y."/>
            <person name="Wu W.L."/>
            <person name="Chen Y.Y."/>
            <person name="Lin Y.F."/>
            <person name="Hsu J.L."/>
            <person name="Li C.Y."/>
            <person name="Wang Z.W."/>
            <person name="Zhao X."/>
            <person name="Zhong W.Y."/>
            <person name="Ma X.K."/>
            <person name="Ma L."/>
            <person name="Huang J."/>
            <person name="Chen G.Z."/>
            <person name="Huang M.Z."/>
            <person name="Huang L."/>
            <person name="Peng D.H."/>
            <person name="Luo Y.B."/>
            <person name="Zou S.Q."/>
            <person name="Chen S.P."/>
            <person name="Lan S."/>
            <person name="Tsai W.C."/>
            <person name="Van de Peer Y."/>
            <person name="Liu Z.J."/>
        </authorList>
    </citation>
    <scope>NUCLEOTIDE SEQUENCE [LARGE SCALE GENOMIC DNA]</scope>
    <source>
        <strain evidence="2">Lor288</strain>
    </source>
</reference>
<dbReference type="EMBL" id="JBBWWR010000015">
    <property type="protein sequence ID" value="KAK8950492.1"/>
    <property type="molecule type" value="Genomic_DNA"/>
</dbReference>
<accession>A0ABR2LUG5</accession>
<proteinExistence type="predicted"/>
<name>A0ABR2LUG5_9ASPA</name>
<dbReference type="PANTHER" id="PTHR35696:SF1">
    <property type="entry name" value="ELECTRON CARRIER_IRON ION-BINDING PROTEIN"/>
    <property type="match status" value="1"/>
</dbReference>
<evidence type="ECO:0000313" key="2">
    <source>
        <dbReference type="EMBL" id="KAK8950492.1"/>
    </source>
</evidence>